<comment type="caution">
    <text evidence="1">The sequence shown here is derived from an EMBL/GenBank/DDBJ whole genome shotgun (WGS) entry which is preliminary data.</text>
</comment>
<reference evidence="1" key="1">
    <citation type="submission" date="2019-08" db="EMBL/GenBank/DDBJ databases">
        <authorList>
            <person name="Kucharzyk K."/>
            <person name="Murdoch R.W."/>
            <person name="Higgins S."/>
            <person name="Loffler F."/>
        </authorList>
    </citation>
    <scope>NUCLEOTIDE SEQUENCE</scope>
</reference>
<name>A0A645D009_9ZZZZ</name>
<sequence>MINELDFNENEFIENQNIIIKKDYDIFDFNNTLILELYDAIYNKANINLHKDTGKIELDVSPIVVFYKDEIETWYLEYFKKRNYHVIKLDSIQEITSSNGIYKGYKNTESGWKLNSTSSQAKLRIYNERGILRNFIRDLVGKKVKEIEHKENYTDITVIVEDINILKAIVRKHTPAILVLEPESIRNELIKEANDVLLNYK</sequence>
<protein>
    <submittedName>
        <fullName evidence="1">Uncharacterized protein</fullName>
    </submittedName>
</protein>
<organism evidence="1">
    <name type="scientific">bioreactor metagenome</name>
    <dbReference type="NCBI Taxonomy" id="1076179"/>
    <lineage>
        <taxon>unclassified sequences</taxon>
        <taxon>metagenomes</taxon>
        <taxon>ecological metagenomes</taxon>
    </lineage>
</organism>
<dbReference type="EMBL" id="VSSQ01031579">
    <property type="protein sequence ID" value="MPM82517.1"/>
    <property type="molecule type" value="Genomic_DNA"/>
</dbReference>
<evidence type="ECO:0000313" key="1">
    <source>
        <dbReference type="EMBL" id="MPM82517.1"/>
    </source>
</evidence>
<gene>
    <name evidence="1" type="ORF">SDC9_129578</name>
</gene>
<proteinExistence type="predicted"/>
<accession>A0A645D009</accession>
<dbReference type="AlphaFoldDB" id="A0A645D009"/>